<evidence type="ECO:0000313" key="2">
    <source>
        <dbReference type="Proteomes" id="UP000092154"/>
    </source>
</evidence>
<protein>
    <submittedName>
        <fullName evidence="1">Uncharacterized protein</fullName>
    </submittedName>
</protein>
<dbReference type="EMBL" id="KV449897">
    <property type="protein sequence ID" value="OAX30808.1"/>
    <property type="molecule type" value="Genomic_DNA"/>
</dbReference>
<dbReference type="InParanoid" id="A0A1B7ME01"/>
<organism evidence="1 2">
    <name type="scientific">Rhizopogon vinicolor AM-OR11-026</name>
    <dbReference type="NCBI Taxonomy" id="1314800"/>
    <lineage>
        <taxon>Eukaryota</taxon>
        <taxon>Fungi</taxon>
        <taxon>Dikarya</taxon>
        <taxon>Basidiomycota</taxon>
        <taxon>Agaricomycotina</taxon>
        <taxon>Agaricomycetes</taxon>
        <taxon>Agaricomycetidae</taxon>
        <taxon>Boletales</taxon>
        <taxon>Suillineae</taxon>
        <taxon>Rhizopogonaceae</taxon>
        <taxon>Rhizopogon</taxon>
    </lineage>
</organism>
<keyword evidence="2" id="KW-1185">Reference proteome</keyword>
<evidence type="ECO:0000313" key="1">
    <source>
        <dbReference type="EMBL" id="OAX30808.1"/>
    </source>
</evidence>
<proteinExistence type="predicted"/>
<sequence>MPLVDSATNVATCCSEVRLPAKLFGDWGWCGPCGTCTSDTSITGVGAAIIDVFARFAYFRTGTDRHSCCQSNNNGEEGETHYLY</sequence>
<dbReference type="OrthoDB" id="10591157at2759"/>
<dbReference type="Proteomes" id="UP000092154">
    <property type="component" value="Unassembled WGS sequence"/>
</dbReference>
<reference evidence="1 2" key="1">
    <citation type="submission" date="2016-06" db="EMBL/GenBank/DDBJ databases">
        <title>Comparative genomics of the ectomycorrhizal sister species Rhizopogon vinicolor and Rhizopogon vesiculosus (Basidiomycota: Boletales) reveals a divergence of the mating type B locus.</title>
        <authorList>
            <consortium name="DOE Joint Genome Institute"/>
            <person name="Mujic A.B."/>
            <person name="Kuo A."/>
            <person name="Tritt A."/>
            <person name="Lipzen A."/>
            <person name="Chen C."/>
            <person name="Johnson J."/>
            <person name="Sharma A."/>
            <person name="Barry K."/>
            <person name="Grigoriev I.V."/>
            <person name="Spatafora J.W."/>
        </authorList>
    </citation>
    <scope>NUCLEOTIDE SEQUENCE [LARGE SCALE GENOMIC DNA]</scope>
    <source>
        <strain evidence="1 2">AM-OR11-026</strain>
    </source>
</reference>
<dbReference type="AlphaFoldDB" id="A0A1B7ME01"/>
<name>A0A1B7ME01_9AGAM</name>
<gene>
    <name evidence="1" type="ORF">K503DRAFT_778026</name>
</gene>
<accession>A0A1B7ME01</accession>